<dbReference type="InterPro" id="IPR007963">
    <property type="entry name" value="Peptidase_M61_catalytic"/>
</dbReference>
<dbReference type="PIRSF" id="PIRSF016493">
    <property type="entry name" value="Glycyl_aminpptds"/>
    <property type="match status" value="1"/>
</dbReference>
<proteinExistence type="predicted"/>
<dbReference type="Gene3D" id="1.10.390.10">
    <property type="entry name" value="Neutral Protease Domain 2"/>
    <property type="match status" value="1"/>
</dbReference>
<reference evidence="4 5" key="1">
    <citation type="submission" date="2018-04" db="EMBL/GenBank/DDBJ databases">
        <title>Complete genome sequence of Hydrogenophilus thermoluteolus TH-1.</title>
        <authorList>
            <person name="Arai H."/>
        </authorList>
    </citation>
    <scope>NUCLEOTIDE SEQUENCE [LARGE SCALE GENOMIC DNA]</scope>
    <source>
        <strain evidence="4 5">TH-1</strain>
    </source>
</reference>
<dbReference type="Gene3D" id="2.30.42.10">
    <property type="match status" value="1"/>
</dbReference>
<feature type="compositionally biased region" description="Polar residues" evidence="1">
    <location>
        <begin position="610"/>
        <end position="619"/>
    </location>
</feature>
<dbReference type="Gene3D" id="2.60.40.3650">
    <property type="match status" value="1"/>
</dbReference>
<accession>A0A2Z6DXT4</accession>
<feature type="domain" description="Peptidase M61 catalytic" evidence="2">
    <location>
        <begin position="278"/>
        <end position="394"/>
    </location>
</feature>
<feature type="region of interest" description="Disordered" evidence="1">
    <location>
        <begin position="590"/>
        <end position="619"/>
    </location>
</feature>
<feature type="domain" description="Peptidase M61 N-terminal" evidence="3">
    <location>
        <begin position="5"/>
        <end position="181"/>
    </location>
</feature>
<dbReference type="InterPro" id="IPR040756">
    <property type="entry name" value="Peptidase_M61_N"/>
</dbReference>
<dbReference type="Proteomes" id="UP000262004">
    <property type="component" value="Chromosome"/>
</dbReference>
<organism evidence="4 5">
    <name type="scientific">Hydrogenophilus thermoluteolus</name>
    <name type="common">Pseudomonas hydrogenothermophila</name>
    <dbReference type="NCBI Taxonomy" id="297"/>
    <lineage>
        <taxon>Bacteria</taxon>
        <taxon>Pseudomonadati</taxon>
        <taxon>Pseudomonadota</taxon>
        <taxon>Hydrogenophilia</taxon>
        <taxon>Hydrogenophilales</taxon>
        <taxon>Hydrogenophilaceae</taxon>
        <taxon>Hydrogenophilus</taxon>
    </lineage>
</organism>
<dbReference type="Pfam" id="PF17899">
    <property type="entry name" value="Peptidase_M61_N"/>
    <property type="match status" value="1"/>
</dbReference>
<evidence type="ECO:0000259" key="2">
    <source>
        <dbReference type="Pfam" id="PF05299"/>
    </source>
</evidence>
<dbReference type="InterPro" id="IPR027268">
    <property type="entry name" value="Peptidase_M4/M1_CTD_sf"/>
</dbReference>
<dbReference type="RefSeq" id="WP_119335051.1">
    <property type="nucleotide sequence ID" value="NZ_AP018558.1"/>
</dbReference>
<dbReference type="KEGG" id="htl:HPTL_1040"/>
<gene>
    <name evidence="4" type="ORF">HPTL_1040</name>
</gene>
<dbReference type="InterPro" id="IPR036034">
    <property type="entry name" value="PDZ_sf"/>
</dbReference>
<dbReference type="Pfam" id="PF05299">
    <property type="entry name" value="Peptidase_M61"/>
    <property type="match status" value="1"/>
</dbReference>
<dbReference type="AlphaFoldDB" id="A0A2Z6DXT4"/>
<evidence type="ECO:0000313" key="5">
    <source>
        <dbReference type="Proteomes" id="UP000262004"/>
    </source>
</evidence>
<evidence type="ECO:0000259" key="3">
    <source>
        <dbReference type="Pfam" id="PF17899"/>
    </source>
</evidence>
<protein>
    <submittedName>
        <fullName evidence="4">Peptidase M61</fullName>
    </submittedName>
</protein>
<sequence>MTKIHYHVSFPNPDDHLIHVSLRFTVTRSGTVSLSLPVWIPGSYLVREFARHLSALSVTVTSKTGSVRHGFAEKVAKNRWSITRLAAGDLVTVRYTVWAYDLSVREAFLSGDRALLNGTSLFVVPESCLEEPCRLTVEAVASHPDWSVATTLQPEAVDARGFGTYTARNYHELVDTPVTIGHMDRIGFTVAGVAHEVVCTGASLRFDAARLLADLKRICQTQADFFGTVPFSRYLFHLHLTDDGYGGLEHRASSVLLAVRTDLPWPGMTEPHSDYLKLLGLFSHEYFHAWVVKRLRPRTYLRYDYFREQPTHLLWLFEGWTAYYDNLFLRRAGVIDETAYLRLLSDDLTRVLNNPGNQVQPLAEASFDAWIKLYRPHAHSASLFANYYTLGAIVACALDWQLRLRGSSLDAVLLELWHRYGRNEQGVSQREIFAAVAHHGGPRLARWLAQQVATAQSEPLTELIHRMGLDVEIERDTLPDLGVRWDERERNAGRLLVAQVLAGGAGERAGLAPRDEVIALERVRVTPSHWEPLLRRYRPGETVLLHFFREGVLRECRVTLGEPAVKAVRLSMRQRLSPSVAARRTAWLSARATGSDASDRRNQESDGRMTPTTTPSSAN</sequence>
<dbReference type="EMBL" id="AP018558">
    <property type="protein sequence ID" value="BBD77304.1"/>
    <property type="molecule type" value="Genomic_DNA"/>
</dbReference>
<feature type="compositionally biased region" description="Basic and acidic residues" evidence="1">
    <location>
        <begin position="597"/>
        <end position="607"/>
    </location>
</feature>
<dbReference type="InterPro" id="IPR024191">
    <property type="entry name" value="Peptidase_M61"/>
</dbReference>
<evidence type="ECO:0000313" key="4">
    <source>
        <dbReference type="EMBL" id="BBD77304.1"/>
    </source>
</evidence>
<dbReference type="SUPFAM" id="SSF50156">
    <property type="entry name" value="PDZ domain-like"/>
    <property type="match status" value="1"/>
</dbReference>
<name>A0A2Z6DXT4_HYDTE</name>
<evidence type="ECO:0000256" key="1">
    <source>
        <dbReference type="SAM" id="MobiDB-lite"/>
    </source>
</evidence>
<keyword evidence="5" id="KW-1185">Reference proteome</keyword>
<dbReference type="OrthoDB" id="9778516at2"/>
<dbReference type="SUPFAM" id="SSF55486">
    <property type="entry name" value="Metalloproteases ('zincins'), catalytic domain"/>
    <property type="match status" value="1"/>
</dbReference>